<dbReference type="InterPro" id="IPR050425">
    <property type="entry name" value="NAD(P)_dehydrat-like"/>
</dbReference>
<evidence type="ECO:0000313" key="4">
    <source>
        <dbReference type="EMBL" id="RMZ24361.1"/>
    </source>
</evidence>
<dbReference type="GO" id="GO:0016616">
    <property type="term" value="F:oxidoreductase activity, acting on the CH-OH group of donors, NAD or NADP as acceptor"/>
    <property type="evidence" value="ECO:0007669"/>
    <property type="project" value="InterPro"/>
</dbReference>
<feature type="domain" description="3-beta hydroxysteroid dehydrogenase/isomerase" evidence="3">
    <location>
        <begin position="8"/>
        <end position="129"/>
    </location>
</feature>
<evidence type="ECO:0000313" key="5">
    <source>
        <dbReference type="Proteomes" id="UP000281677"/>
    </source>
</evidence>
<dbReference type="OrthoDB" id="2735536at2759"/>
<organism evidence="4 5">
    <name type="scientific">Hortaea werneckii</name>
    <name type="common">Black yeast</name>
    <name type="synonym">Cladosporium werneckii</name>
    <dbReference type="NCBI Taxonomy" id="91943"/>
    <lineage>
        <taxon>Eukaryota</taxon>
        <taxon>Fungi</taxon>
        <taxon>Dikarya</taxon>
        <taxon>Ascomycota</taxon>
        <taxon>Pezizomycotina</taxon>
        <taxon>Dothideomycetes</taxon>
        <taxon>Dothideomycetidae</taxon>
        <taxon>Mycosphaerellales</taxon>
        <taxon>Teratosphaeriaceae</taxon>
        <taxon>Hortaea</taxon>
    </lineage>
</organism>
<evidence type="ECO:0000256" key="2">
    <source>
        <dbReference type="ARBA" id="ARBA00023445"/>
    </source>
</evidence>
<dbReference type="PANTHER" id="PTHR10366:SF812">
    <property type="entry name" value="VPS9 DOMAIN-CONTAINING PROTEIN"/>
    <property type="match status" value="1"/>
</dbReference>
<evidence type="ECO:0000256" key="1">
    <source>
        <dbReference type="ARBA" id="ARBA00023002"/>
    </source>
</evidence>
<comment type="similarity">
    <text evidence="2">Belongs to the NAD(P)-dependent epimerase/dehydratase family. Dihydroflavonol-4-reductase subfamily.</text>
</comment>
<dbReference type="EMBL" id="QWIT01000421">
    <property type="protein sequence ID" value="RMZ24361.1"/>
    <property type="molecule type" value="Genomic_DNA"/>
</dbReference>
<proteinExistence type="inferred from homology"/>
<dbReference type="AlphaFoldDB" id="A0A3M7IFU5"/>
<gene>
    <name evidence="4" type="ORF">D0859_11597</name>
</gene>
<dbReference type="InterPro" id="IPR002225">
    <property type="entry name" value="3Beta_OHSteriod_DH/Estase"/>
</dbReference>
<protein>
    <recommendedName>
        <fullName evidence="3">3-beta hydroxysteroid dehydrogenase/isomerase domain-containing protein</fullName>
    </recommendedName>
</protein>
<dbReference type="GO" id="GO:0006694">
    <property type="term" value="P:steroid biosynthetic process"/>
    <property type="evidence" value="ECO:0007669"/>
    <property type="project" value="InterPro"/>
</dbReference>
<dbReference type="Gene3D" id="3.40.50.720">
    <property type="entry name" value="NAD(P)-binding Rossmann-like Domain"/>
    <property type="match status" value="1"/>
</dbReference>
<dbReference type="Pfam" id="PF01073">
    <property type="entry name" value="3Beta_HSD"/>
    <property type="match status" value="1"/>
</dbReference>
<reference evidence="4 5" key="1">
    <citation type="journal article" date="2018" name="BMC Genomics">
        <title>Genomic evidence for intraspecific hybridization in a clonal and extremely halotolerant yeast.</title>
        <authorList>
            <person name="Gostincar C."/>
            <person name="Stajich J.E."/>
            <person name="Zupancic J."/>
            <person name="Zalar P."/>
            <person name="Gunde-Cimerman N."/>
        </authorList>
    </citation>
    <scope>NUCLEOTIDE SEQUENCE [LARGE SCALE GENOMIC DNA]</scope>
    <source>
        <strain evidence="4 5">EXF-120</strain>
    </source>
</reference>
<keyword evidence="1" id="KW-0560">Oxidoreductase</keyword>
<dbReference type="PANTHER" id="PTHR10366">
    <property type="entry name" value="NAD DEPENDENT EPIMERASE/DEHYDRATASE"/>
    <property type="match status" value="1"/>
</dbReference>
<comment type="caution">
    <text evidence="4">The sequence shown here is derived from an EMBL/GenBank/DDBJ whole genome shotgun (WGS) entry which is preliminary data.</text>
</comment>
<accession>A0A3M7IFU5</accession>
<dbReference type="Proteomes" id="UP000281677">
    <property type="component" value="Unassembled WGS sequence"/>
</dbReference>
<dbReference type="SUPFAM" id="SSF51735">
    <property type="entry name" value="NAD(P)-binding Rossmann-fold domains"/>
    <property type="match status" value="1"/>
</dbReference>
<sequence>MNPARIFLTGATGFIGSYVLQECLKAGYKVRVSVRKEEQIGLLKDQFASQGELEFVVIPDISKQEAFGKALNDVDYVLHIASPMPGKGDDFKTDYLRPAMDGTQAILSAARTSNSVKRVIITSSVLANIPLGEMMATDLHVKGMSETLEGHTSHTTFTVNSRANSFEEDDSLNIKVDPEMEFPEGMAGDGPKYQASKILAHQAARAMIEKEKPAFPVITIHPVFVLGPTLLERSAKDISGINAWFWRSLGADSAPFPPAMIDVRDVAEAHVRAIHAPVDKPMTEFLIDGQVTGWDAVADLVKKKYPQLSLNWKRPFPKGMEVDVTRAETVLGMKWRPIEDTFSDLIEQQLSYSDYSTSLAISDHIDVFPSYCILGRTRRKLDARTWATQQTFSEHRIGLSPEFVDVSQMQSNYAMENMGRRFSVDSGYSTVSSYRNLADQGDQHQSLQDSPPWISRSGGGTAFDDTKTPNLHTRAKHRAEPIRDFPRKAWTWRPDPETGMRTRMMDTFVSQASLVKRLEAYDKAVPAIQVALSRHRPSCQDIPCAARLYASILLLTLMEACVSGYKNIAHHAGALAKFQDGPFEEIEQLGLQLLDDLVQEDEVLDFPRLGLDCLHTRVIGNDEVNGPVRDSVDASERIPGAAPKFKKVVNGVGRASWEQIVRV</sequence>
<dbReference type="InterPro" id="IPR036291">
    <property type="entry name" value="NAD(P)-bd_dom_sf"/>
</dbReference>
<evidence type="ECO:0000259" key="3">
    <source>
        <dbReference type="Pfam" id="PF01073"/>
    </source>
</evidence>
<name>A0A3M7IFU5_HORWE</name>